<dbReference type="PROSITE" id="PS00108">
    <property type="entry name" value="PROTEIN_KINASE_ST"/>
    <property type="match status" value="1"/>
</dbReference>
<evidence type="ECO:0000256" key="8">
    <source>
        <dbReference type="ARBA" id="ARBA00048679"/>
    </source>
</evidence>
<evidence type="ECO:0000256" key="2">
    <source>
        <dbReference type="ARBA" id="ARBA00022527"/>
    </source>
</evidence>
<evidence type="ECO:0000256" key="4">
    <source>
        <dbReference type="ARBA" id="ARBA00022741"/>
    </source>
</evidence>
<proteinExistence type="predicted"/>
<dbReference type="InterPro" id="IPR000719">
    <property type="entry name" value="Prot_kinase_dom"/>
</dbReference>
<organism evidence="11 12">
    <name type="scientific">Polychaeton citri CBS 116435</name>
    <dbReference type="NCBI Taxonomy" id="1314669"/>
    <lineage>
        <taxon>Eukaryota</taxon>
        <taxon>Fungi</taxon>
        <taxon>Dikarya</taxon>
        <taxon>Ascomycota</taxon>
        <taxon>Pezizomycotina</taxon>
        <taxon>Dothideomycetes</taxon>
        <taxon>Dothideomycetidae</taxon>
        <taxon>Capnodiales</taxon>
        <taxon>Capnodiaceae</taxon>
        <taxon>Polychaeton</taxon>
    </lineage>
</organism>
<dbReference type="GO" id="GO:0005524">
    <property type="term" value="F:ATP binding"/>
    <property type="evidence" value="ECO:0007669"/>
    <property type="project" value="UniProtKB-KW"/>
</dbReference>
<keyword evidence="3" id="KW-0808">Transferase</keyword>
<dbReference type="InterPro" id="IPR008271">
    <property type="entry name" value="Ser/Thr_kinase_AS"/>
</dbReference>
<dbReference type="SMART" id="SM00220">
    <property type="entry name" value="S_TKc"/>
    <property type="match status" value="1"/>
</dbReference>
<reference evidence="11" key="1">
    <citation type="journal article" date="2020" name="Stud. Mycol.">
        <title>101 Dothideomycetes genomes: a test case for predicting lifestyles and emergence of pathogens.</title>
        <authorList>
            <person name="Haridas S."/>
            <person name="Albert R."/>
            <person name="Binder M."/>
            <person name="Bloem J."/>
            <person name="Labutti K."/>
            <person name="Salamov A."/>
            <person name="Andreopoulos B."/>
            <person name="Baker S."/>
            <person name="Barry K."/>
            <person name="Bills G."/>
            <person name="Bluhm B."/>
            <person name="Cannon C."/>
            <person name="Castanera R."/>
            <person name="Culley D."/>
            <person name="Daum C."/>
            <person name="Ezra D."/>
            <person name="Gonzalez J."/>
            <person name="Henrissat B."/>
            <person name="Kuo A."/>
            <person name="Liang C."/>
            <person name="Lipzen A."/>
            <person name="Lutzoni F."/>
            <person name="Magnuson J."/>
            <person name="Mondo S."/>
            <person name="Nolan M."/>
            <person name="Ohm R."/>
            <person name="Pangilinan J."/>
            <person name="Park H.-J."/>
            <person name="Ramirez L."/>
            <person name="Alfaro M."/>
            <person name="Sun H."/>
            <person name="Tritt A."/>
            <person name="Yoshinaga Y."/>
            <person name="Zwiers L.-H."/>
            <person name="Turgeon B."/>
            <person name="Goodwin S."/>
            <person name="Spatafora J."/>
            <person name="Crous P."/>
            <person name="Grigoriev I."/>
        </authorList>
    </citation>
    <scope>NUCLEOTIDE SEQUENCE</scope>
    <source>
        <strain evidence="11">CBS 116435</strain>
    </source>
</reference>
<evidence type="ECO:0000256" key="3">
    <source>
        <dbReference type="ARBA" id="ARBA00022679"/>
    </source>
</evidence>
<keyword evidence="4" id="KW-0547">Nucleotide-binding</keyword>
<dbReference type="GO" id="GO:0004674">
    <property type="term" value="F:protein serine/threonine kinase activity"/>
    <property type="evidence" value="ECO:0007669"/>
    <property type="project" value="UniProtKB-KW"/>
</dbReference>
<dbReference type="PANTHER" id="PTHR43671:SF98">
    <property type="entry name" value="SERINE_THREONINE-PROTEIN KINASE NEK11"/>
    <property type="match status" value="1"/>
</dbReference>
<dbReference type="PANTHER" id="PTHR43671">
    <property type="entry name" value="SERINE/THREONINE-PROTEIN KINASE NEK"/>
    <property type="match status" value="1"/>
</dbReference>
<evidence type="ECO:0000256" key="5">
    <source>
        <dbReference type="ARBA" id="ARBA00022777"/>
    </source>
</evidence>
<dbReference type="Pfam" id="PF00069">
    <property type="entry name" value="Pkinase"/>
    <property type="match status" value="1"/>
</dbReference>
<keyword evidence="12" id="KW-1185">Reference proteome</keyword>
<dbReference type="EMBL" id="MU003869">
    <property type="protein sequence ID" value="KAF2716553.1"/>
    <property type="molecule type" value="Genomic_DNA"/>
</dbReference>
<name>A0A9P4PX51_9PEZI</name>
<dbReference type="InterPro" id="IPR050660">
    <property type="entry name" value="NEK_Ser/Thr_kinase"/>
</dbReference>
<dbReference type="CDD" id="cd00180">
    <property type="entry name" value="PKc"/>
    <property type="match status" value="1"/>
</dbReference>
<dbReference type="Gene3D" id="1.10.510.10">
    <property type="entry name" value="Transferase(Phosphotransferase) domain 1"/>
    <property type="match status" value="1"/>
</dbReference>
<feature type="domain" description="Protein kinase" evidence="10">
    <location>
        <begin position="24"/>
        <end position="311"/>
    </location>
</feature>
<evidence type="ECO:0000256" key="7">
    <source>
        <dbReference type="ARBA" id="ARBA00047899"/>
    </source>
</evidence>
<keyword evidence="6" id="KW-0067">ATP-binding</keyword>
<keyword evidence="5 11" id="KW-0418">Kinase</keyword>
<feature type="region of interest" description="Disordered" evidence="9">
    <location>
        <begin position="200"/>
        <end position="221"/>
    </location>
</feature>
<gene>
    <name evidence="11" type="ORF">K431DRAFT_298550</name>
</gene>
<evidence type="ECO:0000256" key="1">
    <source>
        <dbReference type="ARBA" id="ARBA00012513"/>
    </source>
</evidence>
<sequence length="311" mass="35013">MPSRLVGPGKARNDRPNRVLIGGYYLVKSLKEGGMSQGINLVKSKTSGNKYIEKHAETDRLYRRRAETEIRALKRVDKGHLNLNQLHTYKWFTDLRVCSVLLEYCDEGSGEDLINSHIDAAVPISEDFLWHIFASLANALAFLHHGVMDPLREADNPRWDYIYHLDIKPCNFFLTSRARQGRFPRVVLGDFGCSVSASDVDTGRESSRQQPFGTPDWYPPEGLVNPQNEGRTSYGKMTDIWQLGATIHVACRLGEHPNRGHLEFADTVLGSARVQYSLALAKTVFSCAHPRKNKRPSALELAALLSNKPIR</sequence>
<accession>A0A9P4PX51</accession>
<dbReference type="OrthoDB" id="310217at2759"/>
<comment type="catalytic activity">
    <reaction evidence="8">
        <text>L-seryl-[protein] + ATP = O-phospho-L-seryl-[protein] + ADP + H(+)</text>
        <dbReference type="Rhea" id="RHEA:17989"/>
        <dbReference type="Rhea" id="RHEA-COMP:9863"/>
        <dbReference type="Rhea" id="RHEA-COMP:11604"/>
        <dbReference type="ChEBI" id="CHEBI:15378"/>
        <dbReference type="ChEBI" id="CHEBI:29999"/>
        <dbReference type="ChEBI" id="CHEBI:30616"/>
        <dbReference type="ChEBI" id="CHEBI:83421"/>
        <dbReference type="ChEBI" id="CHEBI:456216"/>
        <dbReference type="EC" id="2.7.11.1"/>
    </reaction>
</comment>
<dbReference type="GO" id="GO:0005634">
    <property type="term" value="C:nucleus"/>
    <property type="evidence" value="ECO:0007669"/>
    <property type="project" value="TreeGrafter"/>
</dbReference>
<evidence type="ECO:0000256" key="9">
    <source>
        <dbReference type="SAM" id="MobiDB-lite"/>
    </source>
</evidence>
<dbReference type="PROSITE" id="PS50011">
    <property type="entry name" value="PROTEIN_KINASE_DOM"/>
    <property type="match status" value="1"/>
</dbReference>
<evidence type="ECO:0000259" key="10">
    <source>
        <dbReference type="PROSITE" id="PS50011"/>
    </source>
</evidence>
<dbReference type="Proteomes" id="UP000799441">
    <property type="component" value="Unassembled WGS sequence"/>
</dbReference>
<evidence type="ECO:0000313" key="11">
    <source>
        <dbReference type="EMBL" id="KAF2716553.1"/>
    </source>
</evidence>
<dbReference type="AlphaFoldDB" id="A0A9P4PX51"/>
<keyword evidence="2" id="KW-0723">Serine/threonine-protein kinase</keyword>
<dbReference type="InterPro" id="IPR011009">
    <property type="entry name" value="Kinase-like_dom_sf"/>
</dbReference>
<protein>
    <recommendedName>
        <fullName evidence="1">non-specific serine/threonine protein kinase</fullName>
        <ecNumber evidence="1">2.7.11.1</ecNumber>
    </recommendedName>
</protein>
<evidence type="ECO:0000256" key="6">
    <source>
        <dbReference type="ARBA" id="ARBA00022840"/>
    </source>
</evidence>
<evidence type="ECO:0000313" key="12">
    <source>
        <dbReference type="Proteomes" id="UP000799441"/>
    </source>
</evidence>
<comment type="caution">
    <text evidence="11">The sequence shown here is derived from an EMBL/GenBank/DDBJ whole genome shotgun (WGS) entry which is preliminary data.</text>
</comment>
<dbReference type="SUPFAM" id="SSF56112">
    <property type="entry name" value="Protein kinase-like (PK-like)"/>
    <property type="match status" value="1"/>
</dbReference>
<comment type="catalytic activity">
    <reaction evidence="7">
        <text>L-threonyl-[protein] + ATP = O-phospho-L-threonyl-[protein] + ADP + H(+)</text>
        <dbReference type="Rhea" id="RHEA:46608"/>
        <dbReference type="Rhea" id="RHEA-COMP:11060"/>
        <dbReference type="Rhea" id="RHEA-COMP:11605"/>
        <dbReference type="ChEBI" id="CHEBI:15378"/>
        <dbReference type="ChEBI" id="CHEBI:30013"/>
        <dbReference type="ChEBI" id="CHEBI:30616"/>
        <dbReference type="ChEBI" id="CHEBI:61977"/>
        <dbReference type="ChEBI" id="CHEBI:456216"/>
        <dbReference type="EC" id="2.7.11.1"/>
    </reaction>
</comment>
<dbReference type="EC" id="2.7.11.1" evidence="1"/>